<dbReference type="InterPro" id="IPR000587">
    <property type="entry name" value="Creatinase_N"/>
</dbReference>
<dbReference type="InterPro" id="IPR036005">
    <property type="entry name" value="Creatinase/aminopeptidase-like"/>
</dbReference>
<protein>
    <submittedName>
        <fullName evidence="3">Aminopeptidase P family protein</fullName>
    </submittedName>
</protein>
<dbReference type="CDD" id="cd01092">
    <property type="entry name" value="APP-like"/>
    <property type="match status" value="1"/>
</dbReference>
<dbReference type="SUPFAM" id="SSF55920">
    <property type="entry name" value="Creatinase/aminopeptidase"/>
    <property type="match status" value="1"/>
</dbReference>
<dbReference type="Gene3D" id="3.90.230.10">
    <property type="entry name" value="Creatinase/methionine aminopeptidase superfamily"/>
    <property type="match status" value="1"/>
</dbReference>
<dbReference type="Pfam" id="PF00557">
    <property type="entry name" value="Peptidase_M24"/>
    <property type="match status" value="1"/>
</dbReference>
<evidence type="ECO:0000259" key="1">
    <source>
        <dbReference type="Pfam" id="PF00557"/>
    </source>
</evidence>
<name>A0A399FZS1_UNCN2</name>
<feature type="domain" description="Creatinase N-terminal" evidence="2">
    <location>
        <begin position="6"/>
        <end position="131"/>
    </location>
</feature>
<keyword evidence="3" id="KW-0645">Protease</keyword>
<dbReference type="AlphaFoldDB" id="A0A399FZS1"/>
<reference evidence="3 4" key="1">
    <citation type="submission" date="2018-08" db="EMBL/GenBank/DDBJ databases">
        <title>Draft genome of candidate division NPL-UPA2 bacterium Unc8 that adapted to ultra-basic serpentinizing groundwater.</title>
        <authorList>
            <person name="Ishii S."/>
            <person name="Suzuki S."/>
            <person name="Nealson K.H."/>
        </authorList>
    </citation>
    <scope>NUCLEOTIDE SEQUENCE [LARGE SCALE GENOMIC DNA]</scope>
    <source>
        <strain evidence="3">Unc8</strain>
    </source>
</reference>
<feature type="domain" description="Peptidase M24" evidence="1">
    <location>
        <begin position="138"/>
        <end position="340"/>
    </location>
</feature>
<gene>
    <name evidence="3" type="ORF">B9J77_01745</name>
</gene>
<proteinExistence type="predicted"/>
<keyword evidence="3" id="KW-0378">Hydrolase</keyword>
<dbReference type="Gene3D" id="3.40.350.10">
    <property type="entry name" value="Creatinase/prolidase N-terminal domain"/>
    <property type="match status" value="1"/>
</dbReference>
<dbReference type="PANTHER" id="PTHR46112:SF3">
    <property type="entry name" value="AMINOPEPTIDASE YPDF"/>
    <property type="match status" value="1"/>
</dbReference>
<evidence type="ECO:0000313" key="4">
    <source>
        <dbReference type="Proteomes" id="UP000266287"/>
    </source>
</evidence>
<organism evidence="3 4">
    <name type="scientific">candidate division NPL-UPA2 bacterium Unc8</name>
    <dbReference type="NCBI Taxonomy" id="1980939"/>
    <lineage>
        <taxon>Bacteria</taxon>
    </lineage>
</organism>
<comment type="caution">
    <text evidence="3">The sequence shown here is derived from an EMBL/GenBank/DDBJ whole genome shotgun (WGS) entry which is preliminary data.</text>
</comment>
<dbReference type="Proteomes" id="UP000266287">
    <property type="component" value="Unassembled WGS sequence"/>
</dbReference>
<dbReference type="InterPro" id="IPR000994">
    <property type="entry name" value="Pept_M24"/>
</dbReference>
<dbReference type="InterPro" id="IPR050659">
    <property type="entry name" value="Peptidase_M24B"/>
</dbReference>
<evidence type="ECO:0000259" key="2">
    <source>
        <dbReference type="Pfam" id="PF01321"/>
    </source>
</evidence>
<sequence>MHHQKRIEKIRAHLARDSLNAILIINRENGRYLSGFTGSDGKLLITSKKVFLFIDSRYYLQAEKEAAGLAVLCLTSDFISALTKVSKEEAIKNLGFESNEVTIQGYQKLEQNLTGITLIPTTDLTESLRSIKDIEEIELIKQAQNITDRAFSHIVGYIKESHSEKEIAWELESWMRLNGAESVSFMPIVASGMNAAEPHHRSSDKRIKKGEMIILDFGAVVAGYSSDMTRTVFLGKPTARQKKIYEIVLSSQNKVLKKLKAGITTRKIDGIARAAVESESFGKFFQHNLGHGVGLTVHEEPTLGPLSDGFLVKDMICTIEPGIYLPGWGGVRIENLLLIKKDGAELLTRSPQEIEEMVI</sequence>
<accession>A0A399FZS1</accession>
<evidence type="ECO:0000313" key="3">
    <source>
        <dbReference type="EMBL" id="RII00762.1"/>
    </source>
</evidence>
<keyword evidence="3" id="KW-0031">Aminopeptidase</keyword>
<dbReference type="PANTHER" id="PTHR46112">
    <property type="entry name" value="AMINOPEPTIDASE"/>
    <property type="match status" value="1"/>
</dbReference>
<dbReference type="InterPro" id="IPR029149">
    <property type="entry name" value="Creatin/AminoP/Spt16_N"/>
</dbReference>
<dbReference type="SUPFAM" id="SSF53092">
    <property type="entry name" value="Creatinase/prolidase N-terminal domain"/>
    <property type="match status" value="1"/>
</dbReference>
<dbReference type="Pfam" id="PF01321">
    <property type="entry name" value="Creatinase_N"/>
    <property type="match status" value="1"/>
</dbReference>
<dbReference type="EMBL" id="NDHY01000002">
    <property type="protein sequence ID" value="RII00762.1"/>
    <property type="molecule type" value="Genomic_DNA"/>
</dbReference>
<dbReference type="GO" id="GO:0004177">
    <property type="term" value="F:aminopeptidase activity"/>
    <property type="evidence" value="ECO:0007669"/>
    <property type="project" value="UniProtKB-KW"/>
</dbReference>